<dbReference type="AlphaFoldDB" id="A0A8J8GCB0"/>
<proteinExistence type="predicted"/>
<dbReference type="EMBL" id="JABSNO010000016">
    <property type="protein sequence ID" value="NRS93097.1"/>
    <property type="molecule type" value="Genomic_DNA"/>
</dbReference>
<organism evidence="1 2">
    <name type="scientific">Frigoriflavimonas asaccharolytica</name>
    <dbReference type="NCBI Taxonomy" id="2735899"/>
    <lineage>
        <taxon>Bacteria</taxon>
        <taxon>Pseudomonadati</taxon>
        <taxon>Bacteroidota</taxon>
        <taxon>Flavobacteriia</taxon>
        <taxon>Flavobacteriales</taxon>
        <taxon>Weeksellaceae</taxon>
        <taxon>Frigoriflavimonas</taxon>
    </lineage>
</organism>
<keyword evidence="2" id="KW-1185">Reference proteome</keyword>
<evidence type="ECO:0000313" key="1">
    <source>
        <dbReference type="EMBL" id="NRS93097.1"/>
    </source>
</evidence>
<comment type="caution">
    <text evidence="1">The sequence shown here is derived from an EMBL/GenBank/DDBJ whole genome shotgun (WGS) entry which is preliminary data.</text>
</comment>
<protein>
    <submittedName>
        <fullName evidence="1">Uncharacterized protein</fullName>
    </submittedName>
</protein>
<gene>
    <name evidence="1" type="ORF">HNQ03_002183</name>
</gene>
<dbReference type="Proteomes" id="UP000610746">
    <property type="component" value="Unassembled WGS sequence"/>
</dbReference>
<dbReference type="RefSeq" id="WP_173779677.1">
    <property type="nucleotide sequence ID" value="NZ_JABSNO010000016.1"/>
</dbReference>
<reference evidence="1" key="1">
    <citation type="submission" date="2020-05" db="EMBL/GenBank/DDBJ databases">
        <title>Genomic Encyclopedia of Type Strains, Phase IV (KMG-V): Genome sequencing to study the core and pangenomes of soil and plant-associated prokaryotes.</title>
        <authorList>
            <person name="Whitman W."/>
        </authorList>
    </citation>
    <scope>NUCLEOTIDE SEQUENCE</scope>
    <source>
        <strain evidence="1">16F</strain>
    </source>
</reference>
<name>A0A8J8GCB0_9FLAO</name>
<accession>A0A8J8GCB0</accession>
<sequence>MKGNSIDYIEIHTEDYLFVLSGNGQISSISTPILNGNLDYFNDPHYQKEKFGQLQSIDNQQIDYWLTANEADARFGKVKRIGNIDVDYWNSLNYERDKFG</sequence>
<evidence type="ECO:0000313" key="2">
    <source>
        <dbReference type="Proteomes" id="UP000610746"/>
    </source>
</evidence>